<proteinExistence type="predicted"/>
<dbReference type="OrthoDB" id="281433at2"/>
<dbReference type="Proteomes" id="UP001058003">
    <property type="component" value="Chromosome"/>
</dbReference>
<organism evidence="1 2">
    <name type="scientific">Dactylosporangium aurantiacum</name>
    <dbReference type="NCBI Taxonomy" id="35754"/>
    <lineage>
        <taxon>Bacteria</taxon>
        <taxon>Bacillati</taxon>
        <taxon>Actinomycetota</taxon>
        <taxon>Actinomycetes</taxon>
        <taxon>Micromonosporales</taxon>
        <taxon>Micromonosporaceae</taxon>
        <taxon>Dactylosporangium</taxon>
    </lineage>
</organism>
<sequence>MARVEVEMMTGAQNYAVLRLPGRRFPGLLVQGDSLSILTAEVQQALALLRAGDTASAEEELAYVANHLAGLLDGYIRVVDASGMPLPFRRPG</sequence>
<gene>
    <name evidence="1" type="ORF">Daura_32505</name>
</gene>
<dbReference type="KEGG" id="daur:Daura_32505"/>
<dbReference type="Pfam" id="PF22281">
    <property type="entry name" value="DUF6959"/>
    <property type="match status" value="1"/>
</dbReference>
<dbReference type="AlphaFoldDB" id="A0A9Q9ICF6"/>
<protein>
    <submittedName>
        <fullName evidence="1">Uncharacterized protein</fullName>
    </submittedName>
</protein>
<accession>A0A9Q9ICF6</accession>
<evidence type="ECO:0000313" key="1">
    <source>
        <dbReference type="EMBL" id="UWZ51457.1"/>
    </source>
</evidence>
<evidence type="ECO:0000313" key="2">
    <source>
        <dbReference type="Proteomes" id="UP001058003"/>
    </source>
</evidence>
<keyword evidence="2" id="KW-1185">Reference proteome</keyword>
<dbReference type="RefSeq" id="WP_033364427.1">
    <property type="nucleotide sequence ID" value="NZ_CP073767.1"/>
</dbReference>
<dbReference type="InterPro" id="IPR053801">
    <property type="entry name" value="DUF6959"/>
</dbReference>
<reference evidence="1" key="1">
    <citation type="submission" date="2021-04" db="EMBL/GenBank/DDBJ databases">
        <title>Dactylosporangium aurantiacum NRRL B-8018 full assembly.</title>
        <authorList>
            <person name="Hartkoorn R.C."/>
            <person name="Beaudoing E."/>
            <person name="Hot D."/>
        </authorList>
    </citation>
    <scope>NUCLEOTIDE SEQUENCE</scope>
    <source>
        <strain evidence="1">NRRL B-8018</strain>
    </source>
</reference>
<dbReference type="EMBL" id="CP073767">
    <property type="protein sequence ID" value="UWZ51457.1"/>
    <property type="molecule type" value="Genomic_DNA"/>
</dbReference>
<name>A0A9Q9ICF6_9ACTN</name>